<sequence>MARMRRISGLALVLVLVAPPAAASTPPGDQPLPGYTISNPPLPPALVGGEPSRVLQGVHEHAAYAVEVPPRWNGRLVMWAHGYRGASTVLTVDPPQYGLRQKLLDQGFAWASSSYYANGYDVKAGVLSTRALAGHFRELVGEPRETFIAGVSMGGHVIGRSLEQFPGFYEAALPLCGVLGDQELFDFILDFTLVAQAVSGVHAWPAPADYLTAVLPRVEAELGLTGTPNERGAQFASVVADRSGGPRPGAAPAVAYWKDFLFRLAATSSGEDLAANPGRLATNVLTRYEPNAPVDVNREVQRVLPTDVRARVTPKLIEVPRIAGRPTAPVLSLHDLGDLFVPFSMEQLYERDVERNGRGHLLVQRAIRAVGHCEFSPTEVGTAWDDLVTWADTGRRPAGDVVDDPAAVAAPDYGCRFSDPAARTAPGGTRRLFPAC</sequence>
<comment type="caution">
    <text evidence="2">The sequence shown here is derived from an EMBL/GenBank/DDBJ whole genome shotgun (WGS) entry which is preliminary data.</text>
</comment>
<name>A0A3N1HEZ5_9PSEU</name>
<evidence type="ECO:0008006" key="4">
    <source>
        <dbReference type="Google" id="ProtNLM"/>
    </source>
</evidence>
<dbReference type="SUPFAM" id="SSF53474">
    <property type="entry name" value="alpha/beta-Hydrolases"/>
    <property type="match status" value="1"/>
</dbReference>
<feature type="chain" id="PRO_5018038999" description="O-phthalyl amidase" evidence="1">
    <location>
        <begin position="24"/>
        <end position="436"/>
    </location>
</feature>
<accession>A0A3N1HEZ5</accession>
<dbReference type="Proteomes" id="UP000268727">
    <property type="component" value="Unassembled WGS sequence"/>
</dbReference>
<dbReference type="Gene3D" id="3.40.50.1820">
    <property type="entry name" value="alpha/beta hydrolase"/>
    <property type="match status" value="1"/>
</dbReference>
<keyword evidence="1" id="KW-0732">Signal</keyword>
<evidence type="ECO:0000313" key="3">
    <source>
        <dbReference type="Proteomes" id="UP000268727"/>
    </source>
</evidence>
<dbReference type="InterPro" id="IPR029058">
    <property type="entry name" value="AB_hydrolase_fold"/>
</dbReference>
<dbReference type="AlphaFoldDB" id="A0A3N1HEZ5"/>
<keyword evidence="3" id="KW-1185">Reference proteome</keyword>
<reference evidence="2 3" key="1">
    <citation type="submission" date="2018-11" db="EMBL/GenBank/DDBJ databases">
        <title>Sequencing the genomes of 1000 actinobacteria strains.</title>
        <authorList>
            <person name="Klenk H.-P."/>
        </authorList>
    </citation>
    <scope>NUCLEOTIDE SEQUENCE [LARGE SCALE GENOMIC DNA]</scope>
    <source>
        <strain evidence="2 3">DSM 44231</strain>
    </source>
</reference>
<evidence type="ECO:0000313" key="2">
    <source>
        <dbReference type="EMBL" id="ROP41079.1"/>
    </source>
</evidence>
<dbReference type="EMBL" id="RJKM01000001">
    <property type="protein sequence ID" value="ROP41079.1"/>
    <property type="molecule type" value="Genomic_DNA"/>
</dbReference>
<protein>
    <recommendedName>
        <fullName evidence="4">O-phthalyl amidase</fullName>
    </recommendedName>
</protein>
<dbReference type="OrthoDB" id="7197847at2"/>
<feature type="signal peptide" evidence="1">
    <location>
        <begin position="1"/>
        <end position="23"/>
    </location>
</feature>
<organism evidence="2 3">
    <name type="scientific">Saccharothrix texasensis</name>
    <dbReference type="NCBI Taxonomy" id="103734"/>
    <lineage>
        <taxon>Bacteria</taxon>
        <taxon>Bacillati</taxon>
        <taxon>Actinomycetota</taxon>
        <taxon>Actinomycetes</taxon>
        <taxon>Pseudonocardiales</taxon>
        <taxon>Pseudonocardiaceae</taxon>
        <taxon>Saccharothrix</taxon>
    </lineage>
</organism>
<evidence type="ECO:0000256" key="1">
    <source>
        <dbReference type="SAM" id="SignalP"/>
    </source>
</evidence>
<proteinExistence type="predicted"/>
<gene>
    <name evidence="2" type="ORF">EDD40_6503</name>
</gene>